<dbReference type="PANTHER" id="PTHR26379">
    <property type="entry name" value="BTB/POZ AND MATH DOMAIN-CONTAINING PROTEIN 1"/>
    <property type="match status" value="1"/>
</dbReference>
<sequence>MSNCSATSMGATSEDAPSLTASAIVAPAVSGSHILRIEGYSRTKGLGNGKFITSETFSIGGHRWHLKYYPDSRDSKDSDLISIFLHLDHAADRKEVRAIFTISLLDQNGNKVPSYSKSSMLYCSFSAGRQGTMGYDLIKRSELEGSAAYLKDDAFSVRCDVTVAKEIFTKAIQVPGVGRSGVVEQEQKEGVVEQEQKEATSRPVGNGV</sequence>
<evidence type="ECO:0000313" key="3">
    <source>
        <dbReference type="EMBL" id="KAK1612232.1"/>
    </source>
</evidence>
<dbReference type="Gene3D" id="2.60.210.10">
    <property type="entry name" value="Apoptosis, Tumor Necrosis Factor Receptor Associated Protein 2, Chain A"/>
    <property type="match status" value="1"/>
</dbReference>
<dbReference type="CDD" id="cd00121">
    <property type="entry name" value="MATH"/>
    <property type="match status" value="1"/>
</dbReference>
<protein>
    <recommendedName>
        <fullName evidence="2">MATH domain-containing protein</fullName>
    </recommendedName>
</protein>
<accession>A0AAD8R112</accession>
<dbReference type="InterPro" id="IPR008974">
    <property type="entry name" value="TRAF-like"/>
</dbReference>
<proteinExistence type="predicted"/>
<keyword evidence="4" id="KW-1185">Reference proteome</keyword>
<dbReference type="InterPro" id="IPR002083">
    <property type="entry name" value="MATH/TRAF_dom"/>
</dbReference>
<dbReference type="PANTHER" id="PTHR26379:SF512">
    <property type="entry name" value="BTB DOMAIN-CONTAINING PROTEIN"/>
    <property type="match status" value="1"/>
</dbReference>
<feature type="region of interest" description="Disordered" evidence="1">
    <location>
        <begin position="183"/>
        <end position="208"/>
    </location>
</feature>
<dbReference type="Pfam" id="PF22486">
    <property type="entry name" value="MATH_2"/>
    <property type="match status" value="1"/>
</dbReference>
<dbReference type="PROSITE" id="PS50144">
    <property type="entry name" value="MATH"/>
    <property type="match status" value="1"/>
</dbReference>
<dbReference type="AlphaFoldDB" id="A0AAD8R112"/>
<evidence type="ECO:0000313" key="4">
    <source>
        <dbReference type="Proteomes" id="UP001231189"/>
    </source>
</evidence>
<dbReference type="GO" id="GO:0016567">
    <property type="term" value="P:protein ubiquitination"/>
    <property type="evidence" value="ECO:0007669"/>
    <property type="project" value="InterPro"/>
</dbReference>
<name>A0AAD8R112_LOLMU</name>
<dbReference type="Proteomes" id="UP001231189">
    <property type="component" value="Unassembled WGS sequence"/>
</dbReference>
<dbReference type="EMBL" id="JAUUTY010000007">
    <property type="protein sequence ID" value="KAK1612232.1"/>
    <property type="molecule type" value="Genomic_DNA"/>
</dbReference>
<reference evidence="3" key="1">
    <citation type="submission" date="2023-07" db="EMBL/GenBank/DDBJ databases">
        <title>A chromosome-level genome assembly of Lolium multiflorum.</title>
        <authorList>
            <person name="Chen Y."/>
            <person name="Copetti D."/>
            <person name="Kolliker R."/>
            <person name="Studer B."/>
        </authorList>
    </citation>
    <scope>NUCLEOTIDE SEQUENCE</scope>
    <source>
        <strain evidence="3">02402/16</strain>
        <tissue evidence="3">Leaf</tissue>
    </source>
</reference>
<dbReference type="SMART" id="SM00061">
    <property type="entry name" value="MATH"/>
    <property type="match status" value="1"/>
</dbReference>
<dbReference type="SUPFAM" id="SSF49599">
    <property type="entry name" value="TRAF domain-like"/>
    <property type="match status" value="1"/>
</dbReference>
<feature type="compositionally biased region" description="Basic and acidic residues" evidence="1">
    <location>
        <begin position="185"/>
        <end position="200"/>
    </location>
</feature>
<organism evidence="3 4">
    <name type="scientific">Lolium multiflorum</name>
    <name type="common">Italian ryegrass</name>
    <name type="synonym">Lolium perenne subsp. multiflorum</name>
    <dbReference type="NCBI Taxonomy" id="4521"/>
    <lineage>
        <taxon>Eukaryota</taxon>
        <taxon>Viridiplantae</taxon>
        <taxon>Streptophyta</taxon>
        <taxon>Embryophyta</taxon>
        <taxon>Tracheophyta</taxon>
        <taxon>Spermatophyta</taxon>
        <taxon>Magnoliopsida</taxon>
        <taxon>Liliopsida</taxon>
        <taxon>Poales</taxon>
        <taxon>Poaceae</taxon>
        <taxon>BOP clade</taxon>
        <taxon>Pooideae</taxon>
        <taxon>Poodae</taxon>
        <taxon>Poeae</taxon>
        <taxon>Poeae Chloroplast Group 2 (Poeae type)</taxon>
        <taxon>Loliodinae</taxon>
        <taxon>Loliinae</taxon>
        <taxon>Lolium</taxon>
    </lineage>
</organism>
<gene>
    <name evidence="3" type="ORF">QYE76_035905</name>
</gene>
<comment type="caution">
    <text evidence="3">The sequence shown here is derived from an EMBL/GenBank/DDBJ whole genome shotgun (WGS) entry which is preliminary data.</text>
</comment>
<evidence type="ECO:0000256" key="1">
    <source>
        <dbReference type="SAM" id="MobiDB-lite"/>
    </source>
</evidence>
<feature type="domain" description="MATH" evidence="2">
    <location>
        <begin position="30"/>
        <end position="161"/>
    </location>
</feature>
<evidence type="ECO:0000259" key="2">
    <source>
        <dbReference type="PROSITE" id="PS50144"/>
    </source>
</evidence>
<dbReference type="InterPro" id="IPR045005">
    <property type="entry name" value="BPM1-6"/>
</dbReference>